<accession>A0A085NPC7</accession>
<dbReference type="PANTHER" id="PTHR10367:SF9">
    <property type="entry name" value="DUAL-SPECIFICITY PHOSPHATASE 11 (RNA_RNP COMPLEX 1-INTERACTING)"/>
    <property type="match status" value="1"/>
</dbReference>
<dbReference type="InterPro" id="IPR051029">
    <property type="entry name" value="mRNA_Capping_Enz/RNA_Phosphat"/>
</dbReference>
<keyword evidence="4" id="KW-1185">Reference proteome</keyword>
<dbReference type="GO" id="GO:0004651">
    <property type="term" value="F:polynucleotide 5'-phosphatase activity"/>
    <property type="evidence" value="ECO:0007669"/>
    <property type="project" value="TreeGrafter"/>
</dbReference>
<dbReference type="EMBL" id="KL363199">
    <property type="protein sequence ID" value="KFD55521.1"/>
    <property type="molecule type" value="Genomic_DNA"/>
</dbReference>
<sequence>MVRSKRNQLPARWECYSAIGEKIPNSPFVPCKTPLRRELCKKLVNLDNRFTVESLVVGITQRDYRIGMVIDLCDTDRYVDPGAFESWGIQHVKIFAPGNRLPHESSVNAFFNAVEAFSRSYRKNPDMVICVFSTHGVNRTGYFICRYLIEKLSWGPKNVLRFFQDSRGYAIERKVLVNNLLAISPPAGVNWKKNMQRFSSPTADVRSIMNSSFYSFIPVAEEDFVTDKSCSGIPETDKDAYPTDLHTYFLAAQEASGLQRSSDSPLTEQRLPESLEFESHDFQRTGHQENLGMPFAFPVVMQEYGAYPSVEPAFPVLEDGGEMPPSVPRKPKRKRKSKSLEAMYADLKKAKFHNIHELRRKYFKLD</sequence>
<dbReference type="InterPro" id="IPR029021">
    <property type="entry name" value="Prot-tyrosine_phosphatase-like"/>
</dbReference>
<dbReference type="Gene3D" id="3.90.190.10">
    <property type="entry name" value="Protein tyrosine phosphatase superfamily"/>
    <property type="match status" value="1"/>
</dbReference>
<proteinExistence type="predicted"/>
<evidence type="ECO:0000313" key="3">
    <source>
        <dbReference type="EMBL" id="KFD71323.1"/>
    </source>
</evidence>
<feature type="non-terminal residue" evidence="3">
    <location>
        <position position="366"/>
    </location>
</feature>
<protein>
    <recommendedName>
        <fullName evidence="5">Tyrosine specific protein phosphatases domain-containing protein</fullName>
    </recommendedName>
</protein>
<dbReference type="AlphaFoldDB" id="A0A085NPC7"/>
<evidence type="ECO:0008006" key="5">
    <source>
        <dbReference type="Google" id="ProtNLM"/>
    </source>
</evidence>
<organism evidence="3">
    <name type="scientific">Trichuris suis</name>
    <name type="common">pig whipworm</name>
    <dbReference type="NCBI Taxonomy" id="68888"/>
    <lineage>
        <taxon>Eukaryota</taxon>
        <taxon>Metazoa</taxon>
        <taxon>Ecdysozoa</taxon>
        <taxon>Nematoda</taxon>
        <taxon>Enoplea</taxon>
        <taxon>Dorylaimia</taxon>
        <taxon>Trichinellida</taxon>
        <taxon>Trichuridae</taxon>
        <taxon>Trichuris</taxon>
    </lineage>
</organism>
<evidence type="ECO:0000256" key="1">
    <source>
        <dbReference type="SAM" id="MobiDB-lite"/>
    </source>
</evidence>
<name>A0A085NPC7_9BILA</name>
<dbReference type="SUPFAM" id="SSF52799">
    <property type="entry name" value="(Phosphotyrosine protein) phosphatases II"/>
    <property type="match status" value="1"/>
</dbReference>
<gene>
    <name evidence="2" type="ORF">M513_03573</name>
    <name evidence="3" type="ORF">M514_03573</name>
</gene>
<dbReference type="Proteomes" id="UP000030764">
    <property type="component" value="Unassembled WGS sequence"/>
</dbReference>
<dbReference type="PANTHER" id="PTHR10367">
    <property type="entry name" value="MRNA-CAPPING ENZYME"/>
    <property type="match status" value="1"/>
</dbReference>
<evidence type="ECO:0000313" key="2">
    <source>
        <dbReference type="EMBL" id="KFD55521.1"/>
    </source>
</evidence>
<dbReference type="Proteomes" id="UP000030758">
    <property type="component" value="Unassembled WGS sequence"/>
</dbReference>
<reference evidence="3 4" key="1">
    <citation type="journal article" date="2014" name="Nat. Genet.">
        <title>Genome and transcriptome of the porcine whipworm Trichuris suis.</title>
        <authorList>
            <person name="Jex A.R."/>
            <person name="Nejsum P."/>
            <person name="Schwarz E.M."/>
            <person name="Hu L."/>
            <person name="Young N.D."/>
            <person name="Hall R.S."/>
            <person name="Korhonen P.K."/>
            <person name="Liao S."/>
            <person name="Thamsborg S."/>
            <person name="Xia J."/>
            <person name="Xu P."/>
            <person name="Wang S."/>
            <person name="Scheerlinck J.P."/>
            <person name="Hofmann A."/>
            <person name="Sternberg P.W."/>
            <person name="Wang J."/>
            <person name="Gasser R.B."/>
        </authorList>
    </citation>
    <scope>NUCLEOTIDE SEQUENCE [LARGE SCALE GENOMIC DNA]</scope>
    <source>
        <strain evidence="3">DCEP-RM93F</strain>
        <strain evidence="2">DCEP-RM93M</strain>
    </source>
</reference>
<feature type="region of interest" description="Disordered" evidence="1">
    <location>
        <begin position="318"/>
        <end position="338"/>
    </location>
</feature>
<dbReference type="EMBL" id="KL367483">
    <property type="protein sequence ID" value="KFD71323.1"/>
    <property type="molecule type" value="Genomic_DNA"/>
</dbReference>
<evidence type="ECO:0000313" key="4">
    <source>
        <dbReference type="Proteomes" id="UP000030764"/>
    </source>
</evidence>